<dbReference type="OrthoDB" id="7763451at2759"/>
<dbReference type="eggNOG" id="ENOG502SZKE">
    <property type="taxonomic scope" value="Eukaryota"/>
</dbReference>
<dbReference type="Proteomes" id="UP000005426">
    <property type="component" value="Unassembled WGS sequence"/>
</dbReference>
<feature type="compositionally biased region" description="Basic and acidic residues" evidence="1">
    <location>
        <begin position="29"/>
        <end position="40"/>
    </location>
</feature>
<evidence type="ECO:0000256" key="1">
    <source>
        <dbReference type="SAM" id="MobiDB-lite"/>
    </source>
</evidence>
<feature type="compositionally biased region" description="Basic and acidic residues" evidence="1">
    <location>
        <begin position="52"/>
        <end position="63"/>
    </location>
</feature>
<reference evidence="2 3" key="1">
    <citation type="journal article" date="2011" name="Genome Biol.">
        <title>Comparative genome sequence analysis underscores mycoparasitism as the ancestral life style of Trichoderma.</title>
        <authorList>
            <person name="Kubicek C.P."/>
            <person name="Herrera-Estrella A."/>
            <person name="Seidl-Seiboth V."/>
            <person name="Martinez D.A."/>
            <person name="Druzhinina I.S."/>
            <person name="Thon M."/>
            <person name="Zeilinger S."/>
            <person name="Casas-Flores S."/>
            <person name="Horwitz B.A."/>
            <person name="Mukherjee P.K."/>
            <person name="Mukherjee M."/>
            <person name="Kredics L."/>
            <person name="Alcaraz L.D."/>
            <person name="Aerts A."/>
            <person name="Antal Z."/>
            <person name="Atanasova L."/>
            <person name="Cervantes-Badillo M.G."/>
            <person name="Challacombe J."/>
            <person name="Chertkov O."/>
            <person name="McCluskey K."/>
            <person name="Coulpier F."/>
            <person name="Deshpande N."/>
            <person name="von Doehren H."/>
            <person name="Ebbole D.J."/>
            <person name="Esquivel-Naranjo E.U."/>
            <person name="Fekete E."/>
            <person name="Flipphi M."/>
            <person name="Glaser F."/>
            <person name="Gomez-Rodriguez E.Y."/>
            <person name="Gruber S."/>
            <person name="Han C."/>
            <person name="Henrissat B."/>
            <person name="Hermosa R."/>
            <person name="Hernandez-Onate M."/>
            <person name="Karaffa L."/>
            <person name="Kosti I."/>
            <person name="Le Crom S."/>
            <person name="Lindquist E."/>
            <person name="Lucas S."/>
            <person name="Luebeck M."/>
            <person name="Luebeck P.S."/>
            <person name="Margeot A."/>
            <person name="Metz B."/>
            <person name="Misra M."/>
            <person name="Nevalainen H."/>
            <person name="Omann M."/>
            <person name="Packer N."/>
            <person name="Perrone G."/>
            <person name="Uresti-Rivera E.E."/>
            <person name="Salamov A."/>
            <person name="Schmoll M."/>
            <person name="Seiboth B."/>
            <person name="Shapiro H."/>
            <person name="Sukno S."/>
            <person name="Tamayo-Ramos J.A."/>
            <person name="Tisch D."/>
            <person name="Wiest A."/>
            <person name="Wilkinson H.H."/>
            <person name="Zhang M."/>
            <person name="Coutinho P.M."/>
            <person name="Kenerley C.M."/>
            <person name="Monte E."/>
            <person name="Baker S.E."/>
            <person name="Grigoriev I.V."/>
        </authorList>
    </citation>
    <scope>NUCLEOTIDE SEQUENCE [LARGE SCALE GENOMIC DNA]</scope>
    <source>
        <strain evidence="3">ATCC 20476 / IMI 206040</strain>
    </source>
</reference>
<gene>
    <name evidence="2" type="ORF">TRIATDRAFT_309443</name>
</gene>
<dbReference type="EMBL" id="ABDG02000025">
    <property type="protein sequence ID" value="EHK44053.1"/>
    <property type="molecule type" value="Genomic_DNA"/>
</dbReference>
<proteinExistence type="predicted"/>
<organism evidence="2 3">
    <name type="scientific">Hypocrea atroviridis (strain ATCC 20476 / IMI 206040)</name>
    <name type="common">Trichoderma atroviride</name>
    <dbReference type="NCBI Taxonomy" id="452589"/>
    <lineage>
        <taxon>Eukaryota</taxon>
        <taxon>Fungi</taxon>
        <taxon>Dikarya</taxon>
        <taxon>Ascomycota</taxon>
        <taxon>Pezizomycotina</taxon>
        <taxon>Sordariomycetes</taxon>
        <taxon>Hypocreomycetidae</taxon>
        <taxon>Hypocreales</taxon>
        <taxon>Hypocreaceae</taxon>
        <taxon>Trichoderma</taxon>
    </lineage>
</organism>
<dbReference type="OMA" id="QTGKQQN"/>
<evidence type="ECO:0000313" key="3">
    <source>
        <dbReference type="Proteomes" id="UP000005426"/>
    </source>
</evidence>
<name>G9P006_HYPAI</name>
<accession>G9P006</accession>
<comment type="caution">
    <text evidence="2">The sequence shown here is derived from an EMBL/GenBank/DDBJ whole genome shotgun (WGS) entry which is preliminary data.</text>
</comment>
<evidence type="ECO:0000313" key="2">
    <source>
        <dbReference type="EMBL" id="EHK44053.1"/>
    </source>
</evidence>
<keyword evidence="3" id="KW-1185">Reference proteome</keyword>
<sequence length="73" mass="7943">MPEGRESPPPERQSGRQLQDPTGSGKASDATKKNEIDPNHQLDCLSSNPKGPMDDALEHKFSKGEGNWTPLNS</sequence>
<dbReference type="HOGENOM" id="CLU_182434_0_0_1"/>
<protein>
    <submittedName>
        <fullName evidence="2">Uncharacterized protein</fullName>
    </submittedName>
</protein>
<feature type="region of interest" description="Disordered" evidence="1">
    <location>
        <begin position="1"/>
        <end position="73"/>
    </location>
</feature>
<dbReference type="AlphaFoldDB" id="G9P006"/>